<name>A5AZ35_VITVI</name>
<gene>
    <name evidence="1" type="ORF">VITISV_024015</name>
</gene>
<protein>
    <submittedName>
        <fullName evidence="1">Uncharacterized protein</fullName>
    </submittedName>
</protein>
<accession>A5AZ35</accession>
<dbReference type="PANTHER" id="PTHR36067">
    <property type="entry name" value="EXPRESSED PROTEIN"/>
    <property type="match status" value="1"/>
</dbReference>
<dbReference type="OrthoDB" id="735913at2759"/>
<evidence type="ECO:0000313" key="1">
    <source>
        <dbReference type="EMBL" id="CAN78486.1"/>
    </source>
</evidence>
<dbReference type="EMBL" id="AM440891">
    <property type="protein sequence ID" value="CAN78486.1"/>
    <property type="molecule type" value="Genomic_DNA"/>
</dbReference>
<reference evidence="1" key="1">
    <citation type="journal article" date="2007" name="PLoS ONE">
        <title>The first genome sequence of an elite grapevine cultivar (Pinot noir Vitis vinifera L.): coping with a highly heterozygous genome.</title>
        <authorList>
            <person name="Velasco R."/>
            <person name="Zharkikh A."/>
            <person name="Troggio M."/>
            <person name="Cartwright D.A."/>
            <person name="Cestaro A."/>
            <person name="Pruss D."/>
            <person name="Pindo M."/>
            <person name="FitzGerald L.M."/>
            <person name="Vezzulli S."/>
            <person name="Reid J."/>
            <person name="Malacarne G."/>
            <person name="Iliev D."/>
            <person name="Coppola G."/>
            <person name="Wardell B."/>
            <person name="Micheletti D."/>
            <person name="Macalma T."/>
            <person name="Facci M."/>
            <person name="Mitchell J.T."/>
            <person name="Perazzolli M."/>
            <person name="Eldredge G."/>
            <person name="Gatto P."/>
            <person name="Oyzerski R."/>
            <person name="Moretto M."/>
            <person name="Gutin N."/>
            <person name="Stefanini M."/>
            <person name="Chen Y."/>
            <person name="Segala C."/>
            <person name="Davenport C."/>
            <person name="Dematte L."/>
            <person name="Mraz A."/>
            <person name="Battilana J."/>
            <person name="Stormo K."/>
            <person name="Costa F."/>
            <person name="Tao Q."/>
            <person name="Si-Ammour A."/>
            <person name="Harkins T."/>
            <person name="Lackey A."/>
            <person name="Perbost C."/>
            <person name="Taillon B."/>
            <person name="Stella A."/>
            <person name="Solovyev V."/>
            <person name="Fawcett J.A."/>
            <person name="Sterck L."/>
            <person name="Vandepoele K."/>
            <person name="Grando S.M."/>
            <person name="Toppo S."/>
            <person name="Moser C."/>
            <person name="Lanchbury J."/>
            <person name="Bogden R."/>
            <person name="Skolnick M."/>
            <person name="Sgaramella V."/>
            <person name="Bhatnagar S.K."/>
            <person name="Fontana P."/>
            <person name="Gutin A."/>
            <person name="Van de Peer Y."/>
            <person name="Salamini F."/>
            <person name="Viola R."/>
        </authorList>
    </citation>
    <scope>NUCLEOTIDE SEQUENCE</scope>
</reference>
<dbReference type="PANTHER" id="PTHR36067:SF1">
    <property type="entry name" value="EXPRESSED PROTEIN"/>
    <property type="match status" value="1"/>
</dbReference>
<organism evidence="1">
    <name type="scientific">Vitis vinifera</name>
    <name type="common">Grape</name>
    <dbReference type="NCBI Taxonomy" id="29760"/>
    <lineage>
        <taxon>Eukaryota</taxon>
        <taxon>Viridiplantae</taxon>
        <taxon>Streptophyta</taxon>
        <taxon>Embryophyta</taxon>
        <taxon>Tracheophyta</taxon>
        <taxon>Spermatophyta</taxon>
        <taxon>Magnoliopsida</taxon>
        <taxon>eudicotyledons</taxon>
        <taxon>Gunneridae</taxon>
        <taxon>Pentapetalae</taxon>
        <taxon>rosids</taxon>
        <taxon>Vitales</taxon>
        <taxon>Vitaceae</taxon>
        <taxon>Viteae</taxon>
        <taxon>Vitis</taxon>
    </lineage>
</organism>
<sequence>MSDIAMLVAEEYERRVKNSKKSGGGGEGGGGAAAEEIGFVSSVSAIAMRLEGFSWVKKAVGEENTEIVKWVLEPKSQIGLAAINGFFSA</sequence>
<proteinExistence type="predicted"/>
<dbReference type="AlphaFoldDB" id="A5AZ35"/>